<dbReference type="GeneID" id="63685778"/>
<organism evidence="10 11">
    <name type="scientific">Dacryopinax primogenitus (strain DJM 731)</name>
    <name type="common">Brown rot fungus</name>
    <dbReference type="NCBI Taxonomy" id="1858805"/>
    <lineage>
        <taxon>Eukaryota</taxon>
        <taxon>Fungi</taxon>
        <taxon>Dikarya</taxon>
        <taxon>Basidiomycota</taxon>
        <taxon>Agaricomycotina</taxon>
        <taxon>Dacrymycetes</taxon>
        <taxon>Dacrymycetales</taxon>
        <taxon>Dacrymycetaceae</taxon>
        <taxon>Dacryopinax</taxon>
    </lineage>
</organism>
<evidence type="ECO:0000313" key="11">
    <source>
        <dbReference type="Proteomes" id="UP000030653"/>
    </source>
</evidence>
<keyword evidence="2 7" id="KW-0812">Transmembrane</keyword>
<dbReference type="PANTHER" id="PTHR13605:SF4">
    <property type="entry name" value="ER MEMBRANE PROTEIN COMPLEX SUBUNIT 7"/>
    <property type="match status" value="1"/>
</dbReference>
<keyword evidence="11" id="KW-1185">Reference proteome</keyword>
<feature type="region of interest" description="Disordered" evidence="6">
    <location>
        <begin position="210"/>
        <end position="240"/>
    </location>
</feature>
<dbReference type="OrthoDB" id="27095at2759"/>
<evidence type="ECO:0000313" key="10">
    <source>
        <dbReference type="EMBL" id="EJT97840.1"/>
    </source>
</evidence>
<evidence type="ECO:0000256" key="7">
    <source>
        <dbReference type="SAM" id="Phobius"/>
    </source>
</evidence>
<evidence type="ECO:0000256" key="2">
    <source>
        <dbReference type="ARBA" id="ARBA00022692"/>
    </source>
</evidence>
<dbReference type="GO" id="GO:0072546">
    <property type="term" value="C:EMC complex"/>
    <property type="evidence" value="ECO:0007669"/>
    <property type="project" value="TreeGrafter"/>
</dbReference>
<feature type="chain" id="PRO_5004067130" description="ER membrane protein complex subunit 7 beta-sandwich domain-containing protein" evidence="8">
    <location>
        <begin position="19"/>
        <end position="240"/>
    </location>
</feature>
<dbReference type="Pfam" id="PF09430">
    <property type="entry name" value="EMC7_beta-sandw"/>
    <property type="match status" value="1"/>
</dbReference>
<keyword evidence="4 7" id="KW-1133">Transmembrane helix</keyword>
<name>M5FNR6_DACPD</name>
<dbReference type="InterPro" id="IPR019008">
    <property type="entry name" value="Beta_sandwich_EMC7"/>
</dbReference>
<dbReference type="HOGENOM" id="CLU_1156351_0_0_1"/>
<feature type="domain" description="ER membrane protein complex subunit 7 beta-sandwich" evidence="9">
    <location>
        <begin position="53"/>
        <end position="167"/>
    </location>
</feature>
<gene>
    <name evidence="10" type="ORF">DACRYDRAFT_119062</name>
</gene>
<dbReference type="STRING" id="1858805.M5FNR6"/>
<reference evidence="10 11" key="1">
    <citation type="journal article" date="2012" name="Science">
        <title>The Paleozoic origin of enzymatic lignin decomposition reconstructed from 31 fungal genomes.</title>
        <authorList>
            <person name="Floudas D."/>
            <person name="Binder M."/>
            <person name="Riley R."/>
            <person name="Barry K."/>
            <person name="Blanchette R.A."/>
            <person name="Henrissat B."/>
            <person name="Martinez A.T."/>
            <person name="Otillar R."/>
            <person name="Spatafora J.W."/>
            <person name="Yadav J.S."/>
            <person name="Aerts A."/>
            <person name="Benoit I."/>
            <person name="Boyd A."/>
            <person name="Carlson A."/>
            <person name="Copeland A."/>
            <person name="Coutinho P.M."/>
            <person name="de Vries R.P."/>
            <person name="Ferreira P."/>
            <person name="Findley K."/>
            <person name="Foster B."/>
            <person name="Gaskell J."/>
            <person name="Glotzer D."/>
            <person name="Gorecki P."/>
            <person name="Heitman J."/>
            <person name="Hesse C."/>
            <person name="Hori C."/>
            <person name="Igarashi K."/>
            <person name="Jurgens J.A."/>
            <person name="Kallen N."/>
            <person name="Kersten P."/>
            <person name="Kohler A."/>
            <person name="Kuees U."/>
            <person name="Kumar T.K.A."/>
            <person name="Kuo A."/>
            <person name="LaButti K."/>
            <person name="Larrondo L.F."/>
            <person name="Lindquist E."/>
            <person name="Ling A."/>
            <person name="Lombard V."/>
            <person name="Lucas S."/>
            <person name="Lundell T."/>
            <person name="Martin R."/>
            <person name="McLaughlin D.J."/>
            <person name="Morgenstern I."/>
            <person name="Morin E."/>
            <person name="Murat C."/>
            <person name="Nagy L.G."/>
            <person name="Nolan M."/>
            <person name="Ohm R.A."/>
            <person name="Patyshakuliyeva A."/>
            <person name="Rokas A."/>
            <person name="Ruiz-Duenas F.J."/>
            <person name="Sabat G."/>
            <person name="Salamov A."/>
            <person name="Samejima M."/>
            <person name="Schmutz J."/>
            <person name="Slot J.C."/>
            <person name="St John F."/>
            <person name="Stenlid J."/>
            <person name="Sun H."/>
            <person name="Sun S."/>
            <person name="Syed K."/>
            <person name="Tsang A."/>
            <person name="Wiebenga A."/>
            <person name="Young D."/>
            <person name="Pisabarro A."/>
            <person name="Eastwood D.C."/>
            <person name="Martin F."/>
            <person name="Cullen D."/>
            <person name="Grigoriev I.V."/>
            <person name="Hibbett D.S."/>
        </authorList>
    </citation>
    <scope>NUCLEOTIDE SEQUENCE [LARGE SCALE GENOMIC DNA]</scope>
    <source>
        <strain evidence="10 11">DJM-731 SS1</strain>
    </source>
</reference>
<evidence type="ECO:0000256" key="8">
    <source>
        <dbReference type="SAM" id="SignalP"/>
    </source>
</evidence>
<proteinExistence type="predicted"/>
<evidence type="ECO:0000256" key="4">
    <source>
        <dbReference type="ARBA" id="ARBA00022989"/>
    </source>
</evidence>
<evidence type="ECO:0000256" key="6">
    <source>
        <dbReference type="SAM" id="MobiDB-lite"/>
    </source>
</evidence>
<dbReference type="EMBL" id="JH795875">
    <property type="protein sequence ID" value="EJT97840.1"/>
    <property type="molecule type" value="Genomic_DNA"/>
</dbReference>
<dbReference type="InterPro" id="IPR039163">
    <property type="entry name" value="EMC7"/>
</dbReference>
<evidence type="ECO:0000259" key="9">
    <source>
        <dbReference type="Pfam" id="PF09430"/>
    </source>
</evidence>
<feature type="signal peptide" evidence="8">
    <location>
        <begin position="1"/>
        <end position="18"/>
    </location>
</feature>
<feature type="transmembrane region" description="Helical" evidence="7">
    <location>
        <begin position="164"/>
        <end position="182"/>
    </location>
</feature>
<feature type="compositionally biased region" description="Basic and acidic residues" evidence="6">
    <location>
        <begin position="212"/>
        <end position="221"/>
    </location>
</feature>
<evidence type="ECO:0000256" key="3">
    <source>
        <dbReference type="ARBA" id="ARBA00022729"/>
    </source>
</evidence>
<dbReference type="AlphaFoldDB" id="M5FNR6"/>
<keyword evidence="3 8" id="KW-0732">Signal</keyword>
<evidence type="ECO:0000256" key="5">
    <source>
        <dbReference type="ARBA" id="ARBA00023136"/>
    </source>
</evidence>
<dbReference type="Proteomes" id="UP000030653">
    <property type="component" value="Unassembled WGS sequence"/>
</dbReference>
<evidence type="ECO:0000256" key="1">
    <source>
        <dbReference type="ARBA" id="ARBA00004167"/>
    </source>
</evidence>
<keyword evidence="5 7" id="KW-0472">Membrane</keyword>
<protein>
    <recommendedName>
        <fullName evidence="9">ER membrane protein complex subunit 7 beta-sandwich domain-containing protein</fullName>
    </recommendedName>
</protein>
<sequence>MLRDASFLAVLLALQATAANIKGYIRPNEILKGSSAGLPYGKRSYSVDLSSRELSPATRVVLDGGRWSARVTKGGVWELQGIPEGEWVLDVLSPQYDFDQYLVRVPADPSQPLTLHPHTPFAPLSSAVHTLASPLYLSPTHSRAWQQVDSTFATQIRGMFGNPMMLLMIATVAGVVLVPMLLKNMDPEALEEGGKRREMIARGDVGNGLKGLLEEQGKRGPAEAVAAPSGGRPKGKGRRK</sequence>
<comment type="subcellular location">
    <subcellularLocation>
        <location evidence="1">Membrane</location>
        <topology evidence="1">Single-pass membrane protein</topology>
    </subcellularLocation>
</comment>
<accession>M5FNR6</accession>
<dbReference type="PANTHER" id="PTHR13605">
    <property type="entry name" value="ER MEMBRANE PROTEIN COMPLEX SUBUNIT 7"/>
    <property type="match status" value="1"/>
</dbReference>
<dbReference type="RefSeq" id="XP_040624738.1">
    <property type="nucleotide sequence ID" value="XM_040770716.1"/>
</dbReference>